<organism evidence="2 3">
    <name type="scientific">Kineococcus xinjiangensis</name>
    <dbReference type="NCBI Taxonomy" id="512762"/>
    <lineage>
        <taxon>Bacteria</taxon>
        <taxon>Bacillati</taxon>
        <taxon>Actinomycetota</taxon>
        <taxon>Actinomycetes</taxon>
        <taxon>Kineosporiales</taxon>
        <taxon>Kineosporiaceae</taxon>
        <taxon>Kineococcus</taxon>
    </lineage>
</organism>
<name>A0A2S6IV28_9ACTN</name>
<protein>
    <recommendedName>
        <fullName evidence="1">MOSC domain-containing protein</fullName>
    </recommendedName>
</protein>
<sequence>MPAEPSPPLQGHHHEYHHEYEVEVLHLLVSPAHAYFGRAADGPADVPTTDAERVEVVAGKGIRGDRFFGKAAHMDAAVTFLALEAWTAVAAGLGLPQVPDPLLARRNVVLRGAELDPLRGHGFELVTAAGVVRFSGRRPANPCVWMDRVVAPGAHRGLRGRGGLRATPLSDGVLARGPAVLRSPVPLDPARAGEAVLRRQPLP</sequence>
<dbReference type="PROSITE" id="PS51340">
    <property type="entry name" value="MOSC"/>
    <property type="match status" value="1"/>
</dbReference>
<dbReference type="AlphaFoldDB" id="A0A2S6IV28"/>
<dbReference type="RefSeq" id="WP_245886405.1">
    <property type="nucleotide sequence ID" value="NZ_PTJD01000002.1"/>
</dbReference>
<dbReference type="InterPro" id="IPR011037">
    <property type="entry name" value="Pyrv_Knase-like_insert_dom_sf"/>
</dbReference>
<evidence type="ECO:0000259" key="1">
    <source>
        <dbReference type="PROSITE" id="PS51340"/>
    </source>
</evidence>
<feature type="domain" description="MOSC" evidence="1">
    <location>
        <begin position="49"/>
        <end position="183"/>
    </location>
</feature>
<dbReference type="InterPro" id="IPR005302">
    <property type="entry name" value="MoCF_Sase_C"/>
</dbReference>
<dbReference type="EMBL" id="PTJD01000002">
    <property type="protein sequence ID" value="PPK98130.1"/>
    <property type="molecule type" value="Genomic_DNA"/>
</dbReference>
<dbReference type="SUPFAM" id="SSF50800">
    <property type="entry name" value="PK beta-barrel domain-like"/>
    <property type="match status" value="1"/>
</dbReference>
<gene>
    <name evidence="2" type="ORF">CLV92_102283</name>
</gene>
<keyword evidence="3" id="KW-1185">Reference proteome</keyword>
<dbReference type="Gene3D" id="2.40.33.20">
    <property type="entry name" value="PK beta-barrel domain-like"/>
    <property type="match status" value="1"/>
</dbReference>
<reference evidence="2 3" key="1">
    <citation type="submission" date="2018-02" db="EMBL/GenBank/DDBJ databases">
        <title>Genomic Encyclopedia of Archaeal and Bacterial Type Strains, Phase II (KMG-II): from individual species to whole genera.</title>
        <authorList>
            <person name="Goeker M."/>
        </authorList>
    </citation>
    <scope>NUCLEOTIDE SEQUENCE [LARGE SCALE GENOMIC DNA]</scope>
    <source>
        <strain evidence="2 3">DSM 22857</strain>
    </source>
</reference>
<dbReference type="GO" id="GO:0030151">
    <property type="term" value="F:molybdenum ion binding"/>
    <property type="evidence" value="ECO:0007669"/>
    <property type="project" value="InterPro"/>
</dbReference>
<evidence type="ECO:0000313" key="3">
    <source>
        <dbReference type="Proteomes" id="UP000239485"/>
    </source>
</evidence>
<proteinExistence type="predicted"/>
<evidence type="ECO:0000313" key="2">
    <source>
        <dbReference type="EMBL" id="PPK98130.1"/>
    </source>
</evidence>
<comment type="caution">
    <text evidence="2">The sequence shown here is derived from an EMBL/GenBank/DDBJ whole genome shotgun (WGS) entry which is preliminary data.</text>
</comment>
<accession>A0A2S6IV28</accession>
<dbReference type="GO" id="GO:0030170">
    <property type="term" value="F:pyridoxal phosphate binding"/>
    <property type="evidence" value="ECO:0007669"/>
    <property type="project" value="InterPro"/>
</dbReference>
<dbReference type="GO" id="GO:0003824">
    <property type="term" value="F:catalytic activity"/>
    <property type="evidence" value="ECO:0007669"/>
    <property type="project" value="InterPro"/>
</dbReference>
<dbReference type="Proteomes" id="UP000239485">
    <property type="component" value="Unassembled WGS sequence"/>
</dbReference>